<dbReference type="Gene3D" id="3.30.2340.10">
    <property type="entry name" value="TruD, insertion domain"/>
    <property type="match status" value="1"/>
</dbReference>
<evidence type="ECO:0000256" key="2">
    <source>
        <dbReference type="ARBA" id="ARBA00022694"/>
    </source>
</evidence>
<evidence type="ECO:0000256" key="1">
    <source>
        <dbReference type="ARBA" id="ARBA00007953"/>
    </source>
</evidence>
<organism evidence="6 7">
    <name type="scientific">Thiogranum longum</name>
    <dbReference type="NCBI Taxonomy" id="1537524"/>
    <lineage>
        <taxon>Bacteria</taxon>
        <taxon>Pseudomonadati</taxon>
        <taxon>Pseudomonadota</taxon>
        <taxon>Gammaproteobacteria</taxon>
        <taxon>Chromatiales</taxon>
        <taxon>Ectothiorhodospiraceae</taxon>
        <taxon>Thiogranum</taxon>
    </lineage>
</organism>
<dbReference type="OrthoDB" id="1550679at2"/>
<keyword evidence="3 4" id="KW-0413">Isomerase</keyword>
<keyword evidence="2 4" id="KW-0819">tRNA processing</keyword>
<evidence type="ECO:0000313" key="7">
    <source>
        <dbReference type="Proteomes" id="UP000295707"/>
    </source>
</evidence>
<dbReference type="Proteomes" id="UP000295707">
    <property type="component" value="Unassembled WGS sequence"/>
</dbReference>
<dbReference type="PROSITE" id="PS50984">
    <property type="entry name" value="TRUD"/>
    <property type="match status" value="1"/>
</dbReference>
<dbReference type="NCBIfam" id="TIGR00094">
    <property type="entry name" value="tRNA_TruD_broad"/>
    <property type="match status" value="1"/>
</dbReference>
<proteinExistence type="inferred from homology"/>
<dbReference type="NCBIfam" id="NF002153">
    <property type="entry name" value="PRK00984.1-2"/>
    <property type="match status" value="1"/>
</dbReference>
<dbReference type="RefSeq" id="WP_132972247.1">
    <property type="nucleotide sequence ID" value="NZ_SMFX01000001.1"/>
</dbReference>
<dbReference type="PROSITE" id="PS01268">
    <property type="entry name" value="UPF0024"/>
    <property type="match status" value="1"/>
</dbReference>
<dbReference type="GO" id="GO:0031119">
    <property type="term" value="P:tRNA pseudouridine synthesis"/>
    <property type="evidence" value="ECO:0007669"/>
    <property type="project" value="UniProtKB-UniRule"/>
</dbReference>
<dbReference type="EMBL" id="SMFX01000001">
    <property type="protein sequence ID" value="TCK18428.1"/>
    <property type="molecule type" value="Genomic_DNA"/>
</dbReference>
<dbReference type="PANTHER" id="PTHR47811">
    <property type="entry name" value="TRNA PSEUDOURIDINE SYNTHASE D"/>
    <property type="match status" value="1"/>
</dbReference>
<dbReference type="InterPro" id="IPR050170">
    <property type="entry name" value="TruD_pseudoU_synthase"/>
</dbReference>
<dbReference type="SUPFAM" id="SSF55120">
    <property type="entry name" value="Pseudouridine synthase"/>
    <property type="match status" value="1"/>
</dbReference>
<dbReference type="HAMAP" id="MF_01082">
    <property type="entry name" value="TruD"/>
    <property type="match status" value="1"/>
</dbReference>
<protein>
    <recommendedName>
        <fullName evidence="4">tRNA pseudouridine synthase D</fullName>
        <ecNumber evidence="4">5.4.99.27</ecNumber>
    </recommendedName>
    <alternativeName>
        <fullName evidence="4">tRNA pseudouridine(13) synthase</fullName>
    </alternativeName>
    <alternativeName>
        <fullName evidence="4">tRNA pseudouridylate synthase D</fullName>
    </alternativeName>
    <alternativeName>
        <fullName evidence="4">tRNA-uridine isomerase D</fullName>
    </alternativeName>
</protein>
<dbReference type="InterPro" id="IPR020119">
    <property type="entry name" value="PsdUridine_synth_TruD_CS"/>
</dbReference>
<evidence type="ECO:0000313" key="6">
    <source>
        <dbReference type="EMBL" id="TCK18428.1"/>
    </source>
</evidence>
<dbReference type="InterPro" id="IPR001656">
    <property type="entry name" value="PsdUridine_synth_TruD"/>
</dbReference>
<comment type="catalytic activity">
    <reaction evidence="4">
        <text>uridine(13) in tRNA = pseudouridine(13) in tRNA</text>
        <dbReference type="Rhea" id="RHEA:42540"/>
        <dbReference type="Rhea" id="RHEA-COMP:10105"/>
        <dbReference type="Rhea" id="RHEA-COMP:10106"/>
        <dbReference type="ChEBI" id="CHEBI:65314"/>
        <dbReference type="ChEBI" id="CHEBI:65315"/>
        <dbReference type="EC" id="5.4.99.27"/>
    </reaction>
</comment>
<dbReference type="Pfam" id="PF01142">
    <property type="entry name" value="TruD"/>
    <property type="match status" value="2"/>
</dbReference>
<dbReference type="Gene3D" id="3.30.2350.20">
    <property type="entry name" value="TruD, catalytic domain"/>
    <property type="match status" value="1"/>
</dbReference>
<reference evidence="6 7" key="1">
    <citation type="submission" date="2019-03" db="EMBL/GenBank/DDBJ databases">
        <title>Genomic Encyclopedia of Type Strains, Phase IV (KMG-IV): sequencing the most valuable type-strain genomes for metagenomic binning, comparative biology and taxonomic classification.</title>
        <authorList>
            <person name="Goeker M."/>
        </authorList>
    </citation>
    <scope>NUCLEOTIDE SEQUENCE [LARGE SCALE GENOMIC DNA]</scope>
    <source>
        <strain evidence="6 7">DSM 19610</strain>
    </source>
</reference>
<name>A0A4R1HAQ9_9GAMM</name>
<comment type="similarity">
    <text evidence="1 4">Belongs to the pseudouridine synthase TruD family.</text>
</comment>
<accession>A0A4R1HAQ9</accession>
<dbReference type="PANTHER" id="PTHR47811:SF1">
    <property type="entry name" value="TRNA PSEUDOURIDINE SYNTHASE D"/>
    <property type="match status" value="1"/>
</dbReference>
<dbReference type="InterPro" id="IPR011760">
    <property type="entry name" value="PsdUridine_synth_TruD_insert"/>
</dbReference>
<dbReference type="AlphaFoldDB" id="A0A4R1HAQ9"/>
<evidence type="ECO:0000256" key="3">
    <source>
        <dbReference type="ARBA" id="ARBA00023235"/>
    </source>
</evidence>
<dbReference type="InterPro" id="IPR043165">
    <property type="entry name" value="TruD_insert_sf"/>
</dbReference>
<sequence length="362" mass="39988">MNESIPLILPRACGGAVGSGTIRTLPEDFQVTEIPLVTPDGDGEHCWLRILKRNTNTAWVAKQLADFAGVSQKNVSYAGMKDRYAVTEQWFSVQLPGRADPDWQAIDNEDFQVLEARRHSRKLKTGALRGNRFRIRVRDVDADAGAIETRLAQLRQGIPNSFGAQRFGHEGDNLVQAARLLARPKARVSRNKRSIWLSSVRSALFNQVLAARIEAGNWNRPMQGDAFQLEGKSAVFTPDDTDTDIEARCCAGEIHPTGPLCGSGDVMVSGEAAMLEHKVLSPYRDWIVGLDAFRMKHARRALRVMPGELSGVQDAEQQWLLSFSLPAGSYATSLLYEVFEVKAYNAREGAVGHEVKTADESV</sequence>
<feature type="domain" description="TRUD" evidence="5">
    <location>
        <begin position="157"/>
        <end position="304"/>
    </location>
</feature>
<dbReference type="GO" id="GO:0003723">
    <property type="term" value="F:RNA binding"/>
    <property type="evidence" value="ECO:0007669"/>
    <property type="project" value="InterPro"/>
</dbReference>
<feature type="active site" description="Nucleophile" evidence="4">
    <location>
        <position position="82"/>
    </location>
</feature>
<evidence type="ECO:0000256" key="4">
    <source>
        <dbReference type="HAMAP-Rule" id="MF_01082"/>
    </source>
</evidence>
<dbReference type="CDD" id="cd02575">
    <property type="entry name" value="PseudoU_synth_EcTruD"/>
    <property type="match status" value="1"/>
</dbReference>
<dbReference type="InterPro" id="IPR020103">
    <property type="entry name" value="PsdUridine_synth_cat_dom_sf"/>
</dbReference>
<dbReference type="EC" id="5.4.99.27" evidence="4"/>
<dbReference type="GO" id="GO:0005829">
    <property type="term" value="C:cytosol"/>
    <property type="evidence" value="ECO:0007669"/>
    <property type="project" value="TreeGrafter"/>
</dbReference>
<dbReference type="InterPro" id="IPR042214">
    <property type="entry name" value="TruD_catalytic"/>
</dbReference>
<comment type="function">
    <text evidence="4">Responsible for synthesis of pseudouridine from uracil-13 in transfer RNAs.</text>
</comment>
<gene>
    <name evidence="4" type="primary">truD</name>
    <name evidence="6" type="ORF">DFR30_1706</name>
</gene>
<evidence type="ECO:0000259" key="5">
    <source>
        <dbReference type="PROSITE" id="PS50984"/>
    </source>
</evidence>
<dbReference type="GO" id="GO:0160150">
    <property type="term" value="F:tRNA pseudouridine(13) synthase activity"/>
    <property type="evidence" value="ECO:0007669"/>
    <property type="project" value="UniProtKB-EC"/>
</dbReference>
<keyword evidence="7" id="KW-1185">Reference proteome</keyword>
<comment type="caution">
    <text evidence="6">The sequence shown here is derived from an EMBL/GenBank/DDBJ whole genome shotgun (WGS) entry which is preliminary data.</text>
</comment>